<keyword evidence="1" id="KW-0812">Transmembrane</keyword>
<keyword evidence="1" id="KW-0472">Membrane</keyword>
<evidence type="ECO:0000313" key="3">
    <source>
        <dbReference type="Proteomes" id="UP000657918"/>
    </source>
</evidence>
<reference evidence="2 3" key="1">
    <citation type="submission" date="2020-10" db="EMBL/GenBank/DDBJ databases">
        <title>Plant Genome Project.</title>
        <authorList>
            <person name="Zhang R.-G."/>
        </authorList>
    </citation>
    <scope>NUCLEOTIDE SEQUENCE [LARGE SCALE GENOMIC DNA]</scope>
    <source>
        <strain evidence="2">FAFU-HL-1</strain>
        <tissue evidence="2">Leaf</tissue>
    </source>
</reference>
<feature type="transmembrane region" description="Helical" evidence="1">
    <location>
        <begin position="57"/>
        <end position="76"/>
    </location>
</feature>
<evidence type="ECO:0000256" key="1">
    <source>
        <dbReference type="SAM" id="Phobius"/>
    </source>
</evidence>
<keyword evidence="3" id="KW-1185">Reference proteome</keyword>
<dbReference type="Proteomes" id="UP000657918">
    <property type="component" value="Chromosome 16"/>
</dbReference>
<dbReference type="OrthoDB" id="10505938at2759"/>
<comment type="caution">
    <text evidence="2">The sequence shown here is derived from an EMBL/GenBank/DDBJ whole genome shotgun (WGS) entry which is preliminary data.</text>
</comment>
<gene>
    <name evidence="2" type="ORF">SADUNF_Sadunf16G0205800</name>
</gene>
<organism evidence="2 3">
    <name type="scientific">Salix dunnii</name>
    <dbReference type="NCBI Taxonomy" id="1413687"/>
    <lineage>
        <taxon>Eukaryota</taxon>
        <taxon>Viridiplantae</taxon>
        <taxon>Streptophyta</taxon>
        <taxon>Embryophyta</taxon>
        <taxon>Tracheophyta</taxon>
        <taxon>Spermatophyta</taxon>
        <taxon>Magnoliopsida</taxon>
        <taxon>eudicotyledons</taxon>
        <taxon>Gunneridae</taxon>
        <taxon>Pentapetalae</taxon>
        <taxon>rosids</taxon>
        <taxon>fabids</taxon>
        <taxon>Malpighiales</taxon>
        <taxon>Salicaceae</taxon>
        <taxon>Saliceae</taxon>
        <taxon>Salix</taxon>
    </lineage>
</organism>
<proteinExistence type="predicted"/>
<accession>A0A835JB12</accession>
<protein>
    <submittedName>
        <fullName evidence="2">Uncharacterized protein</fullName>
    </submittedName>
</protein>
<keyword evidence="1" id="KW-1133">Transmembrane helix</keyword>
<dbReference type="AlphaFoldDB" id="A0A835JB12"/>
<sequence>MLKSPTRWVLDEHLVGLAMLWIPDWKSCGKMSKSFEALGDFFFTILVVSHDLKTHNVYFLILFLFSLYVCGAPVTFRASSFSSRELATLVDRS</sequence>
<evidence type="ECO:0000313" key="2">
    <source>
        <dbReference type="EMBL" id="KAF9666211.1"/>
    </source>
</evidence>
<dbReference type="EMBL" id="JADGMS010000016">
    <property type="protein sequence ID" value="KAF9666211.1"/>
    <property type="molecule type" value="Genomic_DNA"/>
</dbReference>
<name>A0A835JB12_9ROSI</name>